<reference evidence="4" key="1">
    <citation type="submission" date="2021-03" db="EMBL/GenBank/DDBJ databases">
        <authorList>
            <person name="Tagirdzhanova G."/>
        </authorList>
    </citation>
    <scope>NUCLEOTIDE SEQUENCE</scope>
</reference>
<dbReference type="OrthoDB" id="5840532at2759"/>
<dbReference type="FunFam" id="3.40.50.720:FF:000084">
    <property type="entry name" value="Short-chain dehydrogenase reductase"/>
    <property type="match status" value="1"/>
</dbReference>
<proteinExistence type="inferred from homology"/>
<evidence type="ECO:0000256" key="2">
    <source>
        <dbReference type="ARBA" id="ARBA00022857"/>
    </source>
</evidence>
<keyword evidence="2" id="KW-0521">NADP</keyword>
<dbReference type="Gene3D" id="3.40.50.720">
    <property type="entry name" value="NAD(P)-binding Rossmann-like Domain"/>
    <property type="match status" value="1"/>
</dbReference>
<gene>
    <name evidence="4" type="ORF">ALECFALPRED_009120</name>
</gene>
<dbReference type="PANTHER" id="PTHR24321:SF12">
    <property type="entry name" value="SHORT-CHAIN DEHYDROGENASE_REDUCTASE FAMILY, PUTATIVE (AFU_ORTHOLOGUE AFUA_5G14340)-RELATED"/>
    <property type="match status" value="1"/>
</dbReference>
<keyword evidence="3" id="KW-0560">Oxidoreductase</keyword>
<dbReference type="EMBL" id="CAJPDR010000066">
    <property type="protein sequence ID" value="CAF9913847.1"/>
    <property type="molecule type" value="Genomic_DNA"/>
</dbReference>
<accession>A0A8H3F0S4</accession>
<evidence type="ECO:0000256" key="1">
    <source>
        <dbReference type="ARBA" id="ARBA00006484"/>
    </source>
</evidence>
<dbReference type="PRINTS" id="PR00080">
    <property type="entry name" value="SDRFAMILY"/>
</dbReference>
<evidence type="ECO:0008006" key="6">
    <source>
        <dbReference type="Google" id="ProtNLM"/>
    </source>
</evidence>
<comment type="caution">
    <text evidence="4">The sequence shown here is derived from an EMBL/GenBank/DDBJ whole genome shotgun (WGS) entry which is preliminary data.</text>
</comment>
<dbReference type="Pfam" id="PF13561">
    <property type="entry name" value="adh_short_C2"/>
    <property type="match status" value="1"/>
</dbReference>
<dbReference type="Proteomes" id="UP000664203">
    <property type="component" value="Unassembled WGS sequence"/>
</dbReference>
<dbReference type="InterPro" id="IPR036291">
    <property type="entry name" value="NAD(P)-bd_dom_sf"/>
</dbReference>
<keyword evidence="5" id="KW-1185">Reference proteome</keyword>
<dbReference type="AlphaFoldDB" id="A0A8H3F0S4"/>
<dbReference type="SUPFAM" id="SSF51735">
    <property type="entry name" value="NAD(P)-binding Rossmann-fold domains"/>
    <property type="match status" value="1"/>
</dbReference>
<evidence type="ECO:0000256" key="3">
    <source>
        <dbReference type="ARBA" id="ARBA00023002"/>
    </source>
</evidence>
<protein>
    <recommendedName>
        <fullName evidence="6">NAD(P)-binding protein</fullName>
    </recommendedName>
</protein>
<evidence type="ECO:0000313" key="4">
    <source>
        <dbReference type="EMBL" id="CAF9913847.1"/>
    </source>
</evidence>
<sequence length="285" mass="30955">MNIGGYALVTGAGMQSFSRIHPTDRPPLTSLRSGIGLTCAQRYAEKNAADVAFADLDLRTAERAAEESLGLMTNPDYRAIFIRVDVTQETDVEDMVKETRKEFGRIDHAVNCAGVNLVARVSAKAKGEIAEQTTADLDDVMNVNYKDMYYCVRAEINAMKEQEPRTVSPRDPNRGVTRGTIVNLGSLAPYAAVPGNSAHGTSKHAVLGLSKYAALDAAKYHIRVNYLCPSWVDTPMVRRMLDKRPGARGDIERMTPMGPMAQPGEVADVAIFLSSPKSSYVTGVG</sequence>
<dbReference type="PRINTS" id="PR00081">
    <property type="entry name" value="GDHRDH"/>
</dbReference>
<comment type="similarity">
    <text evidence="1">Belongs to the short-chain dehydrogenases/reductases (SDR) family.</text>
</comment>
<organism evidence="4 5">
    <name type="scientific">Alectoria fallacina</name>
    <dbReference type="NCBI Taxonomy" id="1903189"/>
    <lineage>
        <taxon>Eukaryota</taxon>
        <taxon>Fungi</taxon>
        <taxon>Dikarya</taxon>
        <taxon>Ascomycota</taxon>
        <taxon>Pezizomycotina</taxon>
        <taxon>Lecanoromycetes</taxon>
        <taxon>OSLEUM clade</taxon>
        <taxon>Lecanoromycetidae</taxon>
        <taxon>Lecanorales</taxon>
        <taxon>Lecanorineae</taxon>
        <taxon>Parmeliaceae</taxon>
        <taxon>Alectoria</taxon>
    </lineage>
</organism>
<evidence type="ECO:0000313" key="5">
    <source>
        <dbReference type="Proteomes" id="UP000664203"/>
    </source>
</evidence>
<name>A0A8H3F0S4_9LECA</name>
<dbReference type="CDD" id="cd05233">
    <property type="entry name" value="SDR_c"/>
    <property type="match status" value="1"/>
</dbReference>
<dbReference type="GO" id="GO:0016491">
    <property type="term" value="F:oxidoreductase activity"/>
    <property type="evidence" value="ECO:0007669"/>
    <property type="project" value="UniProtKB-KW"/>
</dbReference>
<dbReference type="PANTHER" id="PTHR24321">
    <property type="entry name" value="DEHYDROGENASES, SHORT CHAIN"/>
    <property type="match status" value="1"/>
</dbReference>
<dbReference type="InterPro" id="IPR002347">
    <property type="entry name" value="SDR_fam"/>
</dbReference>